<dbReference type="OrthoDB" id="1215330at2"/>
<dbReference type="Proteomes" id="UP000198769">
    <property type="component" value="Unassembled WGS sequence"/>
</dbReference>
<gene>
    <name evidence="2" type="ORF">SAMN05421594_1721</name>
</gene>
<organism evidence="2 3">
    <name type="scientific">Chryseobacterium oleae</name>
    <dbReference type="NCBI Taxonomy" id="491207"/>
    <lineage>
        <taxon>Bacteria</taxon>
        <taxon>Pseudomonadati</taxon>
        <taxon>Bacteroidota</taxon>
        <taxon>Flavobacteriia</taxon>
        <taxon>Flavobacteriales</taxon>
        <taxon>Weeksellaceae</taxon>
        <taxon>Chryseobacterium group</taxon>
        <taxon>Chryseobacterium</taxon>
    </lineage>
</organism>
<proteinExistence type="predicted"/>
<dbReference type="EMBL" id="FOVD01000002">
    <property type="protein sequence ID" value="SFN23574.1"/>
    <property type="molecule type" value="Genomic_DNA"/>
</dbReference>
<accession>A0A1I4XCE1</accession>
<dbReference type="InterPro" id="IPR036056">
    <property type="entry name" value="Fibrinogen-like_C"/>
</dbReference>
<dbReference type="AlphaFoldDB" id="A0A1I4XCE1"/>
<protein>
    <submittedName>
        <fullName evidence="2">Uncharacterized protein</fullName>
    </submittedName>
</protein>
<dbReference type="Gene3D" id="2.60.120.1000">
    <property type="match status" value="1"/>
</dbReference>
<dbReference type="SUPFAM" id="SSF56496">
    <property type="entry name" value="Fibrinogen C-terminal domain-like"/>
    <property type="match status" value="1"/>
</dbReference>
<feature type="chain" id="PRO_5011618827" evidence="1">
    <location>
        <begin position="20"/>
        <end position="709"/>
    </location>
</feature>
<dbReference type="RefSeq" id="WP_090024085.1">
    <property type="nucleotide sequence ID" value="NZ_FOVD01000002.1"/>
</dbReference>
<dbReference type="NCBIfam" id="NF040941">
    <property type="entry name" value="GGGWT_bact"/>
    <property type="match status" value="1"/>
</dbReference>
<reference evidence="3" key="1">
    <citation type="submission" date="2016-10" db="EMBL/GenBank/DDBJ databases">
        <authorList>
            <person name="Varghese N."/>
            <person name="Submissions S."/>
        </authorList>
    </citation>
    <scope>NUCLEOTIDE SEQUENCE [LARGE SCALE GENOMIC DNA]</scope>
    <source>
        <strain evidence="3">DSM 25575</strain>
    </source>
</reference>
<evidence type="ECO:0000313" key="2">
    <source>
        <dbReference type="EMBL" id="SFN23574.1"/>
    </source>
</evidence>
<feature type="signal peptide" evidence="1">
    <location>
        <begin position="1"/>
        <end position="19"/>
    </location>
</feature>
<keyword evidence="1" id="KW-0732">Signal</keyword>
<evidence type="ECO:0000313" key="3">
    <source>
        <dbReference type="Proteomes" id="UP000198769"/>
    </source>
</evidence>
<keyword evidence="3" id="KW-1185">Reference proteome</keyword>
<sequence>MKKKLFFPFLMVCSNLFFGQVGINTSTPKATLDIVANTNNSPIGVLPPRLSGDQLQGMDSYYNDDQKGAIVFVTDAVSSPSPKTKNISTAGYYYYDAILSQWIALGSGSEPWKNTDGQGAVSNTEPIYHMGQVSIGSSLADTNAVLDISSNAKGILLPRMSSSNRNAISTPAANGLLIYNTTTNCLNYFDGNASKWLSLCGSFEPATFGLLDCSSPTGPSGTYTQGTILDAVNNTYTIKVNVTSVGNYQILATTGNGYSFSKSGTFTETGIFDVVLAGQGSPITGPSNNSPSITFNGVNVAPACTLPVIHVNGSTTLFSINCSGSTVHGIYRQGIALDATNYIDIPVTGVTTPGNIIVETSLINGVKFSSGTIAIRASTNSIRLYGQGTPAIVANNSSYSFTIPGSATCTFTINVITSVGTFVNPADRCYQILQLNPAAADGEYFIKGLNGTATKTYCDMTNGGYTLIQSYSEKAAFVDDTNFLINNSQNLNVNDNRNYTAATGLSGIVTYKNYLLPVAVRQNIRSNATKNQYRVRIVNDVANVANNTDSWANNNYAVIDFNIPTSGAYDMIGGIFADFPYVKVSGKIFGKNYSMDGTINGNYVSFDGQAWNYARLYNAGYAKVISHQNAPPSYAFSYTASNGATINTNLTALDDIWGNYGDSTFNHHIGKCGNAASDDYAGVTECVGTGRAPHSFNNGEGRYVQWFVK</sequence>
<name>A0A1I4XCE1_CHROL</name>
<evidence type="ECO:0000256" key="1">
    <source>
        <dbReference type="SAM" id="SignalP"/>
    </source>
</evidence>